<feature type="chain" id="PRO_5043314429" description="BURP domain-containing protein" evidence="1">
    <location>
        <begin position="21"/>
        <end position="332"/>
    </location>
</feature>
<evidence type="ECO:0000313" key="4">
    <source>
        <dbReference type="Proteomes" id="UP001152523"/>
    </source>
</evidence>
<dbReference type="AlphaFoldDB" id="A0AAV0EVS4"/>
<evidence type="ECO:0000313" key="3">
    <source>
        <dbReference type="EMBL" id="CAH9127307.1"/>
    </source>
</evidence>
<dbReference type="PANTHER" id="PTHR31236">
    <property type="entry name" value="BURP DOMAIN PROTEIN USPL1-LIKE"/>
    <property type="match status" value="1"/>
</dbReference>
<feature type="domain" description="BURP" evidence="2">
    <location>
        <begin position="91"/>
        <end position="312"/>
    </location>
</feature>
<evidence type="ECO:0000259" key="2">
    <source>
        <dbReference type="PROSITE" id="PS51277"/>
    </source>
</evidence>
<dbReference type="InterPro" id="IPR044816">
    <property type="entry name" value="BURP"/>
</dbReference>
<sequence length="332" mass="36573">MEYHLIPMLLCLCMVGSDAAASSSCMLTMYWNTKLPNTAMPPAIKNSLPTAAATAWSSSFAKEFQSLNSVIIYRHNATENEFHDNSGVSLFFKPAALHKGNADGMTLRLSTPANGPVFLPRTESEKIPFSSREIPRILDRFSVKPDSDEAREMKKTIKECEEPPVKGEEMQCATSLESMVDFAISMMQGRQGKKIVRAVSTETVAGETSFFQNYSVSGVEKMNEEGDGVMVCHKQSYGYAVFHCHKSETTDAFEVSLVGANGAQVKAAAVCHKDTSGWNPNHLAFQVLKVKQGTDEPVCHFLPENHVVWYAKNCMGDVFPQLNVLRTSARPA</sequence>
<dbReference type="Pfam" id="PF03181">
    <property type="entry name" value="BURP"/>
    <property type="match status" value="1"/>
</dbReference>
<keyword evidence="1" id="KW-0732">Signal</keyword>
<proteinExistence type="predicted"/>
<reference evidence="3" key="1">
    <citation type="submission" date="2022-07" db="EMBL/GenBank/DDBJ databases">
        <authorList>
            <person name="Macas J."/>
            <person name="Novak P."/>
            <person name="Neumann P."/>
        </authorList>
    </citation>
    <scope>NUCLEOTIDE SEQUENCE</scope>
</reference>
<feature type="signal peptide" evidence="1">
    <location>
        <begin position="1"/>
        <end position="20"/>
    </location>
</feature>
<accession>A0AAV0EVS4</accession>
<comment type="caution">
    <text evidence="3">The sequence shown here is derived from an EMBL/GenBank/DDBJ whole genome shotgun (WGS) entry which is preliminary data.</text>
</comment>
<protein>
    <recommendedName>
        <fullName evidence="2">BURP domain-containing protein</fullName>
    </recommendedName>
</protein>
<dbReference type="Proteomes" id="UP001152523">
    <property type="component" value="Unassembled WGS sequence"/>
</dbReference>
<name>A0AAV0EVS4_9ASTE</name>
<evidence type="ECO:0000256" key="1">
    <source>
        <dbReference type="SAM" id="SignalP"/>
    </source>
</evidence>
<dbReference type="EMBL" id="CAMAPF010000947">
    <property type="protein sequence ID" value="CAH9127307.1"/>
    <property type="molecule type" value="Genomic_DNA"/>
</dbReference>
<organism evidence="3 4">
    <name type="scientific">Cuscuta epithymum</name>
    <dbReference type="NCBI Taxonomy" id="186058"/>
    <lineage>
        <taxon>Eukaryota</taxon>
        <taxon>Viridiplantae</taxon>
        <taxon>Streptophyta</taxon>
        <taxon>Embryophyta</taxon>
        <taxon>Tracheophyta</taxon>
        <taxon>Spermatophyta</taxon>
        <taxon>Magnoliopsida</taxon>
        <taxon>eudicotyledons</taxon>
        <taxon>Gunneridae</taxon>
        <taxon>Pentapetalae</taxon>
        <taxon>asterids</taxon>
        <taxon>lamiids</taxon>
        <taxon>Solanales</taxon>
        <taxon>Convolvulaceae</taxon>
        <taxon>Cuscuteae</taxon>
        <taxon>Cuscuta</taxon>
        <taxon>Cuscuta subgen. Cuscuta</taxon>
    </lineage>
</organism>
<gene>
    <name evidence="3" type="ORF">CEPIT_LOCUS28217</name>
</gene>
<dbReference type="PANTHER" id="PTHR31236:SF2">
    <property type="entry name" value="BURP DOMAIN PROTEIN RD22"/>
    <property type="match status" value="1"/>
</dbReference>
<dbReference type="SMART" id="SM01045">
    <property type="entry name" value="BURP"/>
    <property type="match status" value="1"/>
</dbReference>
<dbReference type="PROSITE" id="PS51277">
    <property type="entry name" value="BURP"/>
    <property type="match status" value="1"/>
</dbReference>
<dbReference type="InterPro" id="IPR004873">
    <property type="entry name" value="BURP_dom"/>
</dbReference>
<keyword evidence="4" id="KW-1185">Reference proteome</keyword>